<protein>
    <submittedName>
        <fullName evidence="1">Enoyl-[acyl-carrier-protein] reductase [NADH]</fullName>
    </submittedName>
</protein>
<accession>K1UG84</accession>
<reference evidence="1" key="1">
    <citation type="journal article" date="2013" name="Environ. Microbiol.">
        <title>Microbiota from the distal guts of lean and obese adolescents exhibit partial functional redundancy besides clear differences in community structure.</title>
        <authorList>
            <person name="Ferrer M."/>
            <person name="Ruiz A."/>
            <person name="Lanza F."/>
            <person name="Haange S.B."/>
            <person name="Oberbach A."/>
            <person name="Till H."/>
            <person name="Bargiela R."/>
            <person name="Campoy C."/>
            <person name="Segura M.T."/>
            <person name="Richter M."/>
            <person name="von Bergen M."/>
            <person name="Seifert J."/>
            <person name="Suarez A."/>
        </authorList>
    </citation>
    <scope>NUCLEOTIDE SEQUENCE</scope>
</reference>
<gene>
    <name evidence="1" type="ORF">LEA_00695</name>
</gene>
<name>K1UG84_9ZZZZ</name>
<proteinExistence type="predicted"/>
<organism evidence="1">
    <name type="scientific">human gut metagenome</name>
    <dbReference type="NCBI Taxonomy" id="408170"/>
    <lineage>
        <taxon>unclassified sequences</taxon>
        <taxon>metagenomes</taxon>
        <taxon>organismal metagenomes</taxon>
    </lineage>
</organism>
<feature type="non-terminal residue" evidence="1">
    <location>
        <position position="50"/>
    </location>
</feature>
<dbReference type="AlphaFoldDB" id="K1UG84"/>
<sequence length="50" mass="5688">MLLEGKKILIMGIRNKWSIAFGIAQSVYENGGKLIFTYRGEGNKEKIEEL</sequence>
<dbReference type="EMBL" id="AJWY01000495">
    <property type="protein sequence ID" value="EKC81098.1"/>
    <property type="molecule type" value="Genomic_DNA"/>
</dbReference>
<comment type="caution">
    <text evidence="1">The sequence shown here is derived from an EMBL/GenBank/DDBJ whole genome shotgun (WGS) entry which is preliminary data.</text>
</comment>
<dbReference type="InterPro" id="IPR036291">
    <property type="entry name" value="NAD(P)-bd_dom_sf"/>
</dbReference>
<dbReference type="SUPFAM" id="SSF51735">
    <property type="entry name" value="NAD(P)-binding Rossmann-fold domains"/>
    <property type="match status" value="1"/>
</dbReference>
<evidence type="ECO:0000313" key="1">
    <source>
        <dbReference type="EMBL" id="EKC81098.1"/>
    </source>
</evidence>